<name>A0A1I4TRY1_9BACT</name>
<evidence type="ECO:0000313" key="2">
    <source>
        <dbReference type="Proteomes" id="UP000199611"/>
    </source>
</evidence>
<keyword evidence="2" id="KW-1185">Reference proteome</keyword>
<protein>
    <submittedName>
        <fullName evidence="1">Uncharacterized protein</fullName>
    </submittedName>
</protein>
<reference evidence="1 2" key="1">
    <citation type="submission" date="2016-10" db="EMBL/GenBank/DDBJ databases">
        <authorList>
            <person name="de Groot N.N."/>
        </authorList>
    </citation>
    <scope>NUCLEOTIDE SEQUENCE [LARGE SCALE GENOMIC DNA]</scope>
    <source>
        <strain evidence="1 2">DSM 9990</strain>
    </source>
</reference>
<sequence>MEHAKDLKPHEFLAKVLVPEKKTDHICWSCKYFKPVLKGSKFPPADLVGWCKKIHWPFYWCVSEYDVVKSCYAYEKLE</sequence>
<organism evidence="1 2">
    <name type="scientific">Thermodesulforhabdus norvegica</name>
    <dbReference type="NCBI Taxonomy" id="39841"/>
    <lineage>
        <taxon>Bacteria</taxon>
        <taxon>Pseudomonadati</taxon>
        <taxon>Thermodesulfobacteriota</taxon>
        <taxon>Syntrophobacteria</taxon>
        <taxon>Syntrophobacterales</taxon>
        <taxon>Thermodesulforhabdaceae</taxon>
        <taxon>Thermodesulforhabdus</taxon>
    </lineage>
</organism>
<dbReference type="Proteomes" id="UP000199611">
    <property type="component" value="Unassembled WGS sequence"/>
</dbReference>
<dbReference type="STRING" id="39841.SAMN05660836_01477"/>
<evidence type="ECO:0000313" key="1">
    <source>
        <dbReference type="EMBL" id="SFM79323.1"/>
    </source>
</evidence>
<gene>
    <name evidence="1" type="ORF">SAMN05660836_01477</name>
</gene>
<accession>A0A1I4TRY1</accession>
<proteinExistence type="predicted"/>
<dbReference type="RefSeq" id="WP_093394662.1">
    <property type="nucleotide sequence ID" value="NZ_FOUU01000004.1"/>
</dbReference>
<dbReference type="EMBL" id="FOUU01000004">
    <property type="protein sequence ID" value="SFM79323.1"/>
    <property type="molecule type" value="Genomic_DNA"/>
</dbReference>
<dbReference type="OrthoDB" id="5516435at2"/>
<dbReference type="AlphaFoldDB" id="A0A1I4TRY1"/>